<evidence type="ECO:0000256" key="4">
    <source>
        <dbReference type="ARBA" id="ARBA00051114"/>
    </source>
</evidence>
<dbReference type="NCBIfam" id="TIGR00229">
    <property type="entry name" value="sensory_box"/>
    <property type="match status" value="3"/>
</dbReference>
<feature type="domain" description="CBS" evidence="10">
    <location>
        <begin position="141"/>
        <end position="198"/>
    </location>
</feature>
<evidence type="ECO:0000313" key="11">
    <source>
        <dbReference type="EMBL" id="MBT2990385.1"/>
    </source>
</evidence>
<feature type="domain" description="PAS" evidence="6">
    <location>
        <begin position="286"/>
        <end position="329"/>
    </location>
</feature>
<comment type="catalytic activity">
    <reaction evidence="4">
        <text>3',3'-c-di-GMP + H2O = 5'-phosphoguanylyl(3'-&gt;5')guanosine + H(+)</text>
        <dbReference type="Rhea" id="RHEA:24902"/>
        <dbReference type="ChEBI" id="CHEBI:15377"/>
        <dbReference type="ChEBI" id="CHEBI:15378"/>
        <dbReference type="ChEBI" id="CHEBI:58754"/>
        <dbReference type="ChEBI" id="CHEBI:58805"/>
        <dbReference type="EC" id="3.1.4.52"/>
    </reaction>
    <physiologicalReaction direction="left-to-right" evidence="4">
        <dbReference type="Rhea" id="RHEA:24903"/>
    </physiologicalReaction>
</comment>
<dbReference type="InterPro" id="IPR046342">
    <property type="entry name" value="CBS_dom_sf"/>
</dbReference>
<dbReference type="SMART" id="SM00052">
    <property type="entry name" value="EAL"/>
    <property type="match status" value="1"/>
</dbReference>
<evidence type="ECO:0000256" key="5">
    <source>
        <dbReference type="PROSITE-ProRule" id="PRU00703"/>
    </source>
</evidence>
<dbReference type="InterPro" id="IPR001610">
    <property type="entry name" value="PAC"/>
</dbReference>
<feature type="domain" description="CBS" evidence="10">
    <location>
        <begin position="205"/>
        <end position="266"/>
    </location>
</feature>
<evidence type="ECO:0000259" key="6">
    <source>
        <dbReference type="PROSITE" id="PS50112"/>
    </source>
</evidence>
<dbReference type="Gene3D" id="3.30.70.270">
    <property type="match status" value="1"/>
</dbReference>
<feature type="domain" description="PAS" evidence="6">
    <location>
        <begin position="530"/>
        <end position="575"/>
    </location>
</feature>
<dbReference type="Pfam" id="PF13426">
    <property type="entry name" value="PAS_9"/>
    <property type="match status" value="2"/>
</dbReference>
<dbReference type="CDD" id="cd00130">
    <property type="entry name" value="PAS"/>
    <property type="match status" value="3"/>
</dbReference>
<feature type="domain" description="CBS" evidence="10">
    <location>
        <begin position="11"/>
        <end position="67"/>
    </location>
</feature>
<feature type="domain" description="GGDEF" evidence="9">
    <location>
        <begin position="687"/>
        <end position="821"/>
    </location>
</feature>
<dbReference type="AlphaFoldDB" id="A0A944MB40"/>
<evidence type="ECO:0000313" key="12">
    <source>
        <dbReference type="Proteomes" id="UP000770889"/>
    </source>
</evidence>
<dbReference type="InterPro" id="IPR013767">
    <property type="entry name" value="PAS_fold"/>
</dbReference>
<evidence type="ECO:0000256" key="1">
    <source>
        <dbReference type="ARBA" id="ARBA00001946"/>
    </source>
</evidence>
<dbReference type="InterPro" id="IPR052155">
    <property type="entry name" value="Biofilm_reg_signaling"/>
</dbReference>
<feature type="domain" description="PAC" evidence="7">
    <location>
        <begin position="603"/>
        <end position="655"/>
    </location>
</feature>
<dbReference type="GO" id="GO:0071732">
    <property type="term" value="P:cellular response to nitric oxide"/>
    <property type="evidence" value="ECO:0007669"/>
    <property type="project" value="UniProtKB-ARBA"/>
</dbReference>
<dbReference type="CDD" id="cd01949">
    <property type="entry name" value="GGDEF"/>
    <property type="match status" value="1"/>
</dbReference>
<evidence type="ECO:0000259" key="10">
    <source>
        <dbReference type="PROSITE" id="PS51371"/>
    </source>
</evidence>
<dbReference type="SMART" id="SM00116">
    <property type="entry name" value="CBS"/>
    <property type="match status" value="4"/>
</dbReference>
<accession>A0A944MB40</accession>
<dbReference type="PROSITE" id="PS50887">
    <property type="entry name" value="GGDEF"/>
    <property type="match status" value="1"/>
</dbReference>
<dbReference type="SMART" id="SM00086">
    <property type="entry name" value="PAC"/>
    <property type="match status" value="3"/>
</dbReference>
<evidence type="ECO:0000259" key="7">
    <source>
        <dbReference type="PROSITE" id="PS50113"/>
    </source>
</evidence>
<dbReference type="Pfam" id="PF00990">
    <property type="entry name" value="GGDEF"/>
    <property type="match status" value="1"/>
</dbReference>
<reference evidence="11 12" key="1">
    <citation type="submission" date="2021-05" db="EMBL/GenBank/DDBJ databases">
        <title>Genetic and Functional Diversity in Clade A Lucinid endosymbionts from the Bahamas.</title>
        <authorList>
            <person name="Giani N.M."/>
            <person name="Engel A.S."/>
            <person name="Campbell B.J."/>
        </authorList>
    </citation>
    <scope>NUCLEOTIDE SEQUENCE [LARGE SCALE GENOMIC DNA]</scope>
    <source>
        <strain evidence="11">LUC16012Gg_MoonRockCtena</strain>
    </source>
</reference>
<dbReference type="InterPro" id="IPR000700">
    <property type="entry name" value="PAS-assoc_C"/>
</dbReference>
<dbReference type="EC" id="3.1.4.52" evidence="2"/>
<evidence type="ECO:0000259" key="9">
    <source>
        <dbReference type="PROSITE" id="PS50887"/>
    </source>
</evidence>
<dbReference type="SUPFAM" id="SSF55073">
    <property type="entry name" value="Nucleotide cyclase"/>
    <property type="match status" value="1"/>
</dbReference>
<dbReference type="FunFam" id="3.30.70.270:FF:000001">
    <property type="entry name" value="Diguanylate cyclase domain protein"/>
    <property type="match status" value="1"/>
</dbReference>
<dbReference type="PANTHER" id="PTHR44757:SF2">
    <property type="entry name" value="BIOFILM ARCHITECTURE MAINTENANCE PROTEIN MBAA"/>
    <property type="match status" value="1"/>
</dbReference>
<dbReference type="Gene3D" id="3.30.450.20">
    <property type="entry name" value="PAS domain"/>
    <property type="match status" value="3"/>
</dbReference>
<comment type="caution">
    <text evidence="11">The sequence shown here is derived from an EMBL/GenBank/DDBJ whole genome shotgun (WGS) entry which is preliminary data.</text>
</comment>
<evidence type="ECO:0000256" key="2">
    <source>
        <dbReference type="ARBA" id="ARBA00012282"/>
    </source>
</evidence>
<dbReference type="GO" id="GO:0006355">
    <property type="term" value="P:regulation of DNA-templated transcription"/>
    <property type="evidence" value="ECO:0007669"/>
    <property type="project" value="InterPro"/>
</dbReference>
<dbReference type="NCBIfam" id="TIGR00254">
    <property type="entry name" value="GGDEF"/>
    <property type="match status" value="1"/>
</dbReference>
<name>A0A944MB40_9GAMM</name>
<organism evidence="11 12">
    <name type="scientific">Candidatus Thiodiazotropha taylori</name>
    <dbReference type="NCBI Taxonomy" id="2792791"/>
    <lineage>
        <taxon>Bacteria</taxon>
        <taxon>Pseudomonadati</taxon>
        <taxon>Pseudomonadota</taxon>
        <taxon>Gammaproteobacteria</taxon>
        <taxon>Chromatiales</taxon>
        <taxon>Sedimenticolaceae</taxon>
        <taxon>Candidatus Thiodiazotropha</taxon>
    </lineage>
</organism>
<dbReference type="Gene3D" id="3.10.580.10">
    <property type="entry name" value="CBS-domain"/>
    <property type="match status" value="2"/>
</dbReference>
<dbReference type="PANTHER" id="PTHR44757">
    <property type="entry name" value="DIGUANYLATE CYCLASE DGCP"/>
    <property type="match status" value="1"/>
</dbReference>
<dbReference type="Pfam" id="PF00563">
    <property type="entry name" value="EAL"/>
    <property type="match status" value="1"/>
</dbReference>
<dbReference type="Gene3D" id="3.20.20.450">
    <property type="entry name" value="EAL domain"/>
    <property type="match status" value="1"/>
</dbReference>
<dbReference type="InterPro" id="IPR035965">
    <property type="entry name" value="PAS-like_dom_sf"/>
</dbReference>
<feature type="domain" description="PAS" evidence="6">
    <location>
        <begin position="407"/>
        <end position="451"/>
    </location>
</feature>
<dbReference type="FunFam" id="3.20.20.450:FF:000001">
    <property type="entry name" value="Cyclic di-GMP phosphodiesterase yahA"/>
    <property type="match status" value="1"/>
</dbReference>
<feature type="domain" description="CBS" evidence="10">
    <location>
        <begin position="76"/>
        <end position="134"/>
    </location>
</feature>
<dbReference type="InterPro" id="IPR000014">
    <property type="entry name" value="PAS"/>
</dbReference>
<evidence type="ECO:0000259" key="8">
    <source>
        <dbReference type="PROSITE" id="PS50883"/>
    </source>
</evidence>
<dbReference type="Pfam" id="PF00989">
    <property type="entry name" value="PAS"/>
    <property type="match status" value="1"/>
</dbReference>
<dbReference type="InterPro" id="IPR043128">
    <property type="entry name" value="Rev_trsase/Diguanyl_cyclase"/>
</dbReference>
<dbReference type="InterPro" id="IPR035919">
    <property type="entry name" value="EAL_sf"/>
</dbReference>
<gene>
    <name evidence="11" type="ORF">KME65_15625</name>
</gene>
<dbReference type="PROSITE" id="PS51371">
    <property type="entry name" value="CBS"/>
    <property type="match status" value="4"/>
</dbReference>
<dbReference type="Proteomes" id="UP000770889">
    <property type="component" value="Unassembled WGS sequence"/>
</dbReference>
<sequence length="1104" mass="125326">MMSALTLKHILTAEVETVSPDTSVDQVLSTMELRHISCLVAVDQQRRPIGIFTEQDAIRLMAEKKPIHNLTMGEVMSRSPLTAEESMDFHDAYRVMTEKSFRHLLVIAKDGKLTGLVSEADFLHHMGMEYLVELKTVESAMTRHVVTLDPAETLVKAVRLMSQHHISCVMICTHGKPAGVLTERDIVHLAQTLDQADEVCVEQVMHTPVISCYADMPMQEAARIMERERIRRLAVTRTDGTLCGIITRHDIVKALQGRYVEYLHETLLRTNRDLENTLSNLREAEQKVFLLNLIEQIDDAIYIIEAESGSILEVNEKACNMLGYTRDQLCTMMVWEIDTALENESHWRRTQANLKIQGSTTKPTLHRRDDGRYIPVEVSSKYLRHEENDYSLAVARDLTHVKRQESKLLLLREALEATPNAIAIADINGSVLWANPAFNQLTGYTQEEVGGLTFDEIIDTNQQNISILSDLWHAIVSKHSWRGEITNVRKDGSHYQAAFTMTPVVGDNEEVTHYIAVTEDITERHKQMTRLRLYATLFENTREGVMVTDGGGVIRMVNQAFSKLTGYDESEALGQRPNILKSGKHDLIFYQQLWGDLLADGHWQGEIWNRRKNGEIYPELLSISSVYDDQERLKYYVGVFSDISQLKQTEAKLDYLAHHDPLTRLANRRLLMSQLEYGLKAAHRKKERVALLVMDLDRFKDINDSYGHLIGDELLQLVAGRLNHRLRESDLVTRLGGDEFAVLMQGLGHPEDAALLASDIIQTLNEPCQLQGGLELSVGTSIGISLYPEHGTTAETLLQHADSALYQAKKEGRGRFCYFSEEMTQAARQRIEIHNNLRHALAEQRLTVFYQPQIEFESNRIVGAEALLRWRDPELGHISPDLFIPVAEETGLISRMGEWVMREVCKQGKEWMEQGRPPLSLAVNLSVHQLRQGDFVEKIQQIVEESHYPAGQLSFEVTESALMERETEALGVLNQLRRMGLHLSIDDFGTGYSSLAHLQRMPLDELKIDKTFIDEIPHKRADMEITSTIIAMAKNLGLIVLAEGVETDAQYQFLQQQGCDFFQGFIISPPLSAEAFTSLMDHEPKRLSRGDFSRWQPHEASGPK</sequence>
<dbReference type="PROSITE" id="PS50883">
    <property type="entry name" value="EAL"/>
    <property type="match status" value="1"/>
</dbReference>
<comment type="cofactor">
    <cofactor evidence="1">
        <name>Mg(2+)</name>
        <dbReference type="ChEBI" id="CHEBI:18420"/>
    </cofactor>
</comment>
<dbReference type="InterPro" id="IPR029787">
    <property type="entry name" value="Nucleotide_cyclase"/>
</dbReference>
<keyword evidence="5" id="KW-0129">CBS domain</keyword>
<dbReference type="Pfam" id="PF00571">
    <property type="entry name" value="CBS"/>
    <property type="match status" value="4"/>
</dbReference>
<dbReference type="SUPFAM" id="SSF54631">
    <property type="entry name" value="CBS-domain pair"/>
    <property type="match status" value="2"/>
</dbReference>
<dbReference type="InterPro" id="IPR001633">
    <property type="entry name" value="EAL_dom"/>
</dbReference>
<dbReference type="GO" id="GO:0071111">
    <property type="term" value="F:cyclic-guanylate-specific phosphodiesterase activity"/>
    <property type="evidence" value="ECO:0007669"/>
    <property type="project" value="UniProtKB-EC"/>
</dbReference>
<dbReference type="InterPro" id="IPR000160">
    <property type="entry name" value="GGDEF_dom"/>
</dbReference>
<evidence type="ECO:0000256" key="3">
    <source>
        <dbReference type="ARBA" id="ARBA00022636"/>
    </source>
</evidence>
<keyword evidence="3" id="KW-0973">c-di-GMP</keyword>
<dbReference type="SUPFAM" id="SSF55785">
    <property type="entry name" value="PYP-like sensor domain (PAS domain)"/>
    <property type="match status" value="3"/>
</dbReference>
<dbReference type="CDD" id="cd02205">
    <property type="entry name" value="CBS_pair_SF"/>
    <property type="match status" value="1"/>
</dbReference>
<dbReference type="SMART" id="SM00091">
    <property type="entry name" value="PAS"/>
    <property type="match status" value="3"/>
</dbReference>
<dbReference type="SMART" id="SM00267">
    <property type="entry name" value="GGDEF"/>
    <property type="match status" value="1"/>
</dbReference>
<dbReference type="PROSITE" id="PS50112">
    <property type="entry name" value="PAS"/>
    <property type="match status" value="3"/>
</dbReference>
<dbReference type="PROSITE" id="PS50113">
    <property type="entry name" value="PAC"/>
    <property type="match status" value="2"/>
</dbReference>
<feature type="domain" description="EAL" evidence="8">
    <location>
        <begin position="830"/>
        <end position="1084"/>
    </location>
</feature>
<feature type="domain" description="PAC" evidence="7">
    <location>
        <begin position="481"/>
        <end position="533"/>
    </location>
</feature>
<proteinExistence type="predicted"/>
<dbReference type="CDD" id="cd01948">
    <property type="entry name" value="EAL"/>
    <property type="match status" value="1"/>
</dbReference>
<dbReference type="InterPro" id="IPR000644">
    <property type="entry name" value="CBS_dom"/>
</dbReference>
<dbReference type="EMBL" id="JAHHGM010000016">
    <property type="protein sequence ID" value="MBT2990385.1"/>
    <property type="molecule type" value="Genomic_DNA"/>
</dbReference>
<dbReference type="SUPFAM" id="SSF141868">
    <property type="entry name" value="EAL domain-like"/>
    <property type="match status" value="1"/>
</dbReference>
<protein>
    <recommendedName>
        <fullName evidence="2">cyclic-guanylate-specific phosphodiesterase</fullName>
        <ecNumber evidence="2">3.1.4.52</ecNumber>
    </recommendedName>
</protein>